<proteinExistence type="predicted"/>
<accession>A0A2P2QHP1</accession>
<keyword evidence="1" id="KW-0812">Transmembrane</keyword>
<reference evidence="2" key="1">
    <citation type="submission" date="2018-02" db="EMBL/GenBank/DDBJ databases">
        <title>Rhizophora mucronata_Transcriptome.</title>
        <authorList>
            <person name="Meera S.P."/>
            <person name="Sreeshan A."/>
            <person name="Augustine A."/>
        </authorList>
    </citation>
    <scope>NUCLEOTIDE SEQUENCE</scope>
    <source>
        <tissue evidence="2">Leaf</tissue>
    </source>
</reference>
<keyword evidence="1" id="KW-0472">Membrane</keyword>
<dbReference type="AlphaFoldDB" id="A0A2P2QHP1"/>
<evidence type="ECO:0000313" key="2">
    <source>
        <dbReference type="EMBL" id="MBX66417.1"/>
    </source>
</evidence>
<organism evidence="2">
    <name type="scientific">Rhizophora mucronata</name>
    <name type="common">Asiatic mangrove</name>
    <dbReference type="NCBI Taxonomy" id="61149"/>
    <lineage>
        <taxon>Eukaryota</taxon>
        <taxon>Viridiplantae</taxon>
        <taxon>Streptophyta</taxon>
        <taxon>Embryophyta</taxon>
        <taxon>Tracheophyta</taxon>
        <taxon>Spermatophyta</taxon>
        <taxon>Magnoliopsida</taxon>
        <taxon>eudicotyledons</taxon>
        <taxon>Gunneridae</taxon>
        <taxon>Pentapetalae</taxon>
        <taxon>rosids</taxon>
        <taxon>fabids</taxon>
        <taxon>Malpighiales</taxon>
        <taxon>Rhizophoraceae</taxon>
        <taxon>Rhizophora</taxon>
    </lineage>
</organism>
<sequence length="48" mass="5602">MYICWEEKVMHVIVMADQCILLILSIGITSTALYSYTHYLHVVKMRAL</sequence>
<keyword evidence="1" id="KW-1133">Transmembrane helix</keyword>
<name>A0A2P2QHP1_RHIMU</name>
<feature type="transmembrane region" description="Helical" evidence="1">
    <location>
        <begin position="12"/>
        <end position="36"/>
    </location>
</feature>
<protein>
    <submittedName>
        <fullName evidence="2">Uncharacterized protein</fullName>
    </submittedName>
</protein>
<dbReference type="EMBL" id="GGEC01085933">
    <property type="protein sequence ID" value="MBX66417.1"/>
    <property type="molecule type" value="Transcribed_RNA"/>
</dbReference>
<evidence type="ECO:0000256" key="1">
    <source>
        <dbReference type="SAM" id="Phobius"/>
    </source>
</evidence>